<accession>A0A1X6X123</accession>
<reference evidence="2" key="1">
    <citation type="submission" date="2017-02" db="EMBL/GenBank/DDBJ databases">
        <authorList>
            <person name="Dridi B."/>
        </authorList>
    </citation>
    <scope>NUCLEOTIDE SEQUENCE [LARGE SCALE GENOMIC DNA]</scope>
    <source>
        <strain evidence="2">B Co 03.10</strain>
    </source>
</reference>
<protein>
    <submittedName>
        <fullName evidence="1">Uncharacterized protein</fullName>
    </submittedName>
</protein>
<dbReference type="RefSeq" id="WP_087004507.1">
    <property type="nucleotide sequence ID" value="NZ_FWFF01000003.1"/>
</dbReference>
<dbReference type="AlphaFoldDB" id="A0A1X6X123"/>
<dbReference type="EMBL" id="FWFF01000003">
    <property type="protein sequence ID" value="SLM92114.1"/>
    <property type="molecule type" value="Genomic_DNA"/>
</dbReference>
<dbReference type="Proteomes" id="UP000196581">
    <property type="component" value="Unassembled WGS sequence"/>
</dbReference>
<proteinExistence type="predicted"/>
<name>A0A1X6X123_9MICO</name>
<evidence type="ECO:0000313" key="1">
    <source>
        <dbReference type="EMBL" id="SLM92114.1"/>
    </source>
</evidence>
<evidence type="ECO:0000313" key="2">
    <source>
        <dbReference type="Proteomes" id="UP000196581"/>
    </source>
</evidence>
<organism evidence="1 2">
    <name type="scientific">Brevibacterium yomogidense</name>
    <dbReference type="NCBI Taxonomy" id="946573"/>
    <lineage>
        <taxon>Bacteria</taxon>
        <taxon>Bacillati</taxon>
        <taxon>Actinomycetota</taxon>
        <taxon>Actinomycetes</taxon>
        <taxon>Micrococcales</taxon>
        <taxon>Brevibacteriaceae</taxon>
        <taxon>Brevibacterium</taxon>
    </lineage>
</organism>
<sequence>MDDKKVDEARVRHQEVASLEDELSAAREVRDAAIREAVDSGATKYRVAKEIGLTEMQVGRITKAEK</sequence>
<gene>
    <name evidence="1" type="ORF">FM105_02960</name>
</gene>
<keyword evidence="2" id="KW-1185">Reference proteome</keyword>